<evidence type="ECO:0000256" key="1">
    <source>
        <dbReference type="ARBA" id="ARBA00009477"/>
    </source>
</evidence>
<keyword evidence="2" id="KW-0175">Coiled coil</keyword>
<comment type="similarity">
    <text evidence="1">Belongs to the membrane fusion protein (MFP) (TC 8.A.1) family.</text>
</comment>
<keyword evidence="6" id="KW-1185">Reference proteome</keyword>
<name>B8GUQ5_THISH</name>
<evidence type="ECO:0000259" key="4">
    <source>
        <dbReference type="Pfam" id="PF25973"/>
    </source>
</evidence>
<gene>
    <name evidence="5" type="ordered locus">Tgr7_0318</name>
</gene>
<evidence type="ECO:0000256" key="3">
    <source>
        <dbReference type="SAM" id="SignalP"/>
    </source>
</evidence>
<feature type="chain" id="PRO_5002870529" evidence="3">
    <location>
        <begin position="40"/>
        <end position="271"/>
    </location>
</feature>
<reference evidence="5 6" key="1">
    <citation type="journal article" date="2011" name="Stand. Genomic Sci.">
        <title>Complete genome sequence of 'Thioalkalivibrio sulfidophilus' HL-EbGr7.</title>
        <authorList>
            <person name="Muyzer G."/>
            <person name="Sorokin D.Y."/>
            <person name="Mavromatis K."/>
            <person name="Lapidus A."/>
            <person name="Clum A."/>
            <person name="Ivanova N."/>
            <person name="Pati A."/>
            <person name="d'Haeseleer P."/>
            <person name="Woyke T."/>
            <person name="Kyrpides N.C."/>
        </authorList>
    </citation>
    <scope>NUCLEOTIDE SEQUENCE [LARGE SCALE GENOMIC DNA]</scope>
    <source>
        <strain evidence="5 6">HL-EbGR7</strain>
    </source>
</reference>
<dbReference type="InterPro" id="IPR058647">
    <property type="entry name" value="BSH_CzcB-like"/>
</dbReference>
<feature type="domain" description="CzcB-like barrel-sandwich hybrid" evidence="4">
    <location>
        <begin position="57"/>
        <end position="187"/>
    </location>
</feature>
<feature type="signal peptide" evidence="3">
    <location>
        <begin position="1"/>
        <end position="39"/>
    </location>
</feature>
<dbReference type="AlphaFoldDB" id="B8GUQ5"/>
<protein>
    <submittedName>
        <fullName evidence="5">Secretion protein HlyD family protein</fullName>
    </submittedName>
</protein>
<accession>B8GUQ5</accession>
<dbReference type="KEGG" id="tgr:Tgr7_0318"/>
<dbReference type="GO" id="GO:1990281">
    <property type="term" value="C:efflux pump complex"/>
    <property type="evidence" value="ECO:0007669"/>
    <property type="project" value="TreeGrafter"/>
</dbReference>
<dbReference type="Proteomes" id="UP000002383">
    <property type="component" value="Chromosome"/>
</dbReference>
<dbReference type="Gene3D" id="2.40.30.170">
    <property type="match status" value="1"/>
</dbReference>
<dbReference type="Gene3D" id="1.10.287.470">
    <property type="entry name" value="Helix hairpin bin"/>
    <property type="match status" value="1"/>
</dbReference>
<evidence type="ECO:0000313" key="6">
    <source>
        <dbReference type="Proteomes" id="UP000002383"/>
    </source>
</evidence>
<dbReference type="SUPFAM" id="SSF111369">
    <property type="entry name" value="HlyD-like secretion proteins"/>
    <property type="match status" value="1"/>
</dbReference>
<dbReference type="InterPro" id="IPR006143">
    <property type="entry name" value="RND_pump_MFP"/>
</dbReference>
<evidence type="ECO:0000313" key="5">
    <source>
        <dbReference type="EMBL" id="ACL71416.1"/>
    </source>
</evidence>
<organism evidence="5 6">
    <name type="scientific">Thioalkalivibrio sulfidiphilus (strain HL-EbGR7)</name>
    <dbReference type="NCBI Taxonomy" id="396588"/>
    <lineage>
        <taxon>Bacteria</taxon>
        <taxon>Pseudomonadati</taxon>
        <taxon>Pseudomonadota</taxon>
        <taxon>Gammaproteobacteria</taxon>
        <taxon>Chromatiales</taxon>
        <taxon>Ectothiorhodospiraceae</taxon>
        <taxon>Thioalkalivibrio</taxon>
    </lineage>
</organism>
<dbReference type="GO" id="GO:0015562">
    <property type="term" value="F:efflux transmembrane transporter activity"/>
    <property type="evidence" value="ECO:0007669"/>
    <property type="project" value="TreeGrafter"/>
</dbReference>
<dbReference type="Gene3D" id="2.40.50.100">
    <property type="match status" value="1"/>
</dbReference>
<dbReference type="Pfam" id="PF25973">
    <property type="entry name" value="BSH_CzcB"/>
    <property type="match status" value="1"/>
</dbReference>
<feature type="coiled-coil region" evidence="2">
    <location>
        <begin position="84"/>
        <end position="118"/>
    </location>
</feature>
<keyword evidence="3" id="KW-0732">Signal</keyword>
<dbReference type="EMBL" id="CP001339">
    <property type="protein sequence ID" value="ACL71416.1"/>
    <property type="molecule type" value="Genomic_DNA"/>
</dbReference>
<proteinExistence type="inferred from homology"/>
<dbReference type="PANTHER" id="PTHR30469">
    <property type="entry name" value="MULTIDRUG RESISTANCE PROTEIN MDTA"/>
    <property type="match status" value="1"/>
</dbReference>
<evidence type="ECO:0000256" key="2">
    <source>
        <dbReference type="SAM" id="Coils"/>
    </source>
</evidence>
<dbReference type="HOGENOM" id="CLU_092080_0_0_6"/>
<dbReference type="NCBIfam" id="TIGR01730">
    <property type="entry name" value="RND_mfp"/>
    <property type="match status" value="1"/>
</dbReference>
<dbReference type="STRING" id="396588.Tgr7_0318"/>
<sequence precursor="true">MNQNRELPPMSSPSKTRRLAALLSALALSLTLAAPVALAEEIPARLDWAERLELGTPVSGMVTRVNAEPGQRVKRGDVLVQLDDRGLRASVEEAEAQVKRLELARDEAKLEYERQQEMFDRTLISQRDLSLAQIGFAMADAEFVAAKARLTRARLDLEYSRVRAPFDGLVLARHVRVGQAVNNELQVTPLVTLVSSEPMLARGSVAEARLARLREGQNVAVQVGDQRYEGRLRALGLEPTEAGFPVTVQFSAPTEHGLRAGLAATLQTGND</sequence>
<dbReference type="eggNOG" id="COG0845">
    <property type="taxonomic scope" value="Bacteria"/>
</dbReference>
<dbReference type="PANTHER" id="PTHR30469:SF15">
    <property type="entry name" value="HLYD FAMILY OF SECRETION PROTEINS"/>
    <property type="match status" value="1"/>
</dbReference>